<name>A0A7D6CEL4_9ACTN</name>
<dbReference type="Gene3D" id="1.25.40.10">
    <property type="entry name" value="Tetratricopeptide repeat domain"/>
    <property type="match status" value="1"/>
</dbReference>
<evidence type="ECO:0000313" key="2">
    <source>
        <dbReference type="EMBL" id="QLJ96608.1"/>
    </source>
</evidence>
<gene>
    <name evidence="2" type="ORF">HZU44_16895</name>
</gene>
<evidence type="ECO:0000259" key="1">
    <source>
        <dbReference type="Pfam" id="PF22551"/>
    </source>
</evidence>
<dbReference type="InterPro" id="IPR011990">
    <property type="entry name" value="TPR-like_helical_dom_sf"/>
</dbReference>
<dbReference type="AlphaFoldDB" id="A0A7D6CEL4"/>
<proteinExistence type="predicted"/>
<dbReference type="Pfam" id="PF22551">
    <property type="entry name" value="TY-Chap1"/>
    <property type="match status" value="1"/>
</dbReference>
<dbReference type="InterPro" id="IPR054343">
    <property type="entry name" value="TY-Chap_M"/>
</dbReference>
<sequence length="355" mass="38000">MTARDTRWQRWAAALAARPATTTTAVPVPARTRLAAALAARPVVGPRRRPVPVPGDQHAGDGKLTERVKGILAAVLGVTADQLRVDADGDVGIRAGSAMIFVRAQDDPPLVDVFSPLLTGVEPTQTLYQRLSDLTNGLVVGRVYCTGGTVWASIPVFGQDFVPTHLLLAVRGMITLADDLDDRLRREFGGSRFFGSEAAGLTPVPDPTGYLRDLADAGARGAGSVLVDLLADRGHTDELRLRADHGDWHAAARLAALLAERGQTEEAERYWRVAADLGDSRAYDELAALLVADGRPGEAIDLLRRSVEQGNRRSLPLLVTLLTEQGQLDEGIDLLRRWAARVDGSPGGGPNDREA</sequence>
<protein>
    <recommendedName>
        <fullName evidence="1">TY-Chap central domain-containing protein</fullName>
    </recommendedName>
</protein>
<organism evidence="2">
    <name type="scientific">Micromonospora carbonacea</name>
    <dbReference type="NCBI Taxonomy" id="47853"/>
    <lineage>
        <taxon>Bacteria</taxon>
        <taxon>Bacillati</taxon>
        <taxon>Actinomycetota</taxon>
        <taxon>Actinomycetes</taxon>
        <taxon>Micromonosporales</taxon>
        <taxon>Micromonosporaceae</taxon>
        <taxon>Micromonospora</taxon>
    </lineage>
</organism>
<dbReference type="SUPFAM" id="SSF81901">
    <property type="entry name" value="HCP-like"/>
    <property type="match status" value="1"/>
</dbReference>
<reference evidence="2" key="1">
    <citation type="submission" date="2020-08" db="EMBL/GenBank/DDBJ databases">
        <title>A bifunctional nitrone conjugated secondary metabolite targeting the ribosome.</title>
        <authorList>
            <person name="Limbrick E.M."/>
            <person name="Graf M."/>
            <person name="Derewacz D.K."/>
            <person name="Nguyen F."/>
            <person name="Spraggins J.M."/>
            <person name="Wieland M."/>
            <person name="Ynigez-Gutierrez A.E."/>
            <person name="Reisman B.J."/>
            <person name="Zinshteyn B."/>
            <person name="McCulloch K."/>
            <person name="Iverson T.M."/>
            <person name="Green R."/>
            <person name="Wilson D.N."/>
            <person name="Bachmann B.O."/>
        </authorList>
    </citation>
    <scope>NUCLEOTIDE SEQUENCE</scope>
    <source>
        <strain evidence="2">Africana</strain>
    </source>
</reference>
<dbReference type="Gene3D" id="3.30.1460.10">
    <property type="match status" value="1"/>
</dbReference>
<accession>A0A7D6CEL4</accession>
<dbReference type="EMBL" id="CP058905">
    <property type="protein sequence ID" value="QLJ96608.1"/>
    <property type="molecule type" value="Genomic_DNA"/>
</dbReference>
<feature type="domain" description="TY-Chap central" evidence="1">
    <location>
        <begin position="63"/>
        <end position="194"/>
    </location>
</feature>
<dbReference type="SUPFAM" id="SSF69635">
    <property type="entry name" value="Type III secretory system chaperone-like"/>
    <property type="match status" value="1"/>
</dbReference>